<dbReference type="Gene3D" id="1.10.287.510">
    <property type="entry name" value="Helix hairpin bin"/>
    <property type="match status" value="1"/>
</dbReference>
<dbReference type="Proteomes" id="UP001163821">
    <property type="component" value="Unassembled WGS sequence"/>
</dbReference>
<dbReference type="GO" id="GO:0016887">
    <property type="term" value="F:ATP hydrolysis activity"/>
    <property type="evidence" value="ECO:0007669"/>
    <property type="project" value="InterPro"/>
</dbReference>
<dbReference type="InterPro" id="IPR027417">
    <property type="entry name" value="P-loop_NTPase"/>
</dbReference>
<dbReference type="SUPFAM" id="SSF52540">
    <property type="entry name" value="P-loop containing nucleoside triphosphate hydrolases"/>
    <property type="match status" value="1"/>
</dbReference>
<protein>
    <submittedName>
        <fullName evidence="3">AAA family ATPase</fullName>
    </submittedName>
</protein>
<reference evidence="3" key="1">
    <citation type="submission" date="2022-10" db="EMBL/GenBank/DDBJ databases">
        <title>Gaoshiqiia sediminis gen. nov., sp. nov., isolated from coastal sediment.</title>
        <authorList>
            <person name="Yu W.X."/>
            <person name="Mu D.S."/>
            <person name="Du J.Z."/>
            <person name="Liang Y.Q."/>
        </authorList>
    </citation>
    <scope>NUCLEOTIDE SEQUENCE</scope>
    <source>
        <strain evidence="3">A06</strain>
    </source>
</reference>
<organism evidence="3 4">
    <name type="scientific">Gaoshiqia sediminis</name>
    <dbReference type="NCBI Taxonomy" id="2986998"/>
    <lineage>
        <taxon>Bacteria</taxon>
        <taxon>Pseudomonadati</taxon>
        <taxon>Bacteroidota</taxon>
        <taxon>Bacteroidia</taxon>
        <taxon>Marinilabiliales</taxon>
        <taxon>Prolixibacteraceae</taxon>
        <taxon>Gaoshiqia</taxon>
    </lineage>
</organism>
<dbReference type="AlphaFoldDB" id="A0AA41YA38"/>
<dbReference type="EMBL" id="JAPAAF010000028">
    <property type="protein sequence ID" value="MCW0484102.1"/>
    <property type="molecule type" value="Genomic_DNA"/>
</dbReference>
<dbReference type="RefSeq" id="WP_282592694.1">
    <property type="nucleotide sequence ID" value="NZ_JAPAAF010000028.1"/>
</dbReference>
<feature type="domain" description="Rad50/SbcC-type AAA" evidence="2">
    <location>
        <begin position="2"/>
        <end position="277"/>
    </location>
</feature>
<comment type="caution">
    <text evidence="3">The sequence shown here is derived from an EMBL/GenBank/DDBJ whole genome shotgun (WGS) entry which is preliminary data.</text>
</comment>
<proteinExistence type="predicted"/>
<sequence length="644" mass="73815">MSLQNFKGIKSLEIDFSETTKIYGDNATGKTTLVDAFTWLLFGKDSTDRKDFSIKTLDTQNKAIHKLDHEVSGAFEVNGEVINLRRVFREKWVTRRGSDTPELQGHETLFFWNDVPLQAGEYQQKVDAIINEQTFRMITNPMYFNSLKWQERRNILTTIAGNVSDNDIAATRSDFQSLMAEMGNKTLDEYKKQLAAQKKKLKDELALIPARVDEVSRNTPEAREWKIIQDEIDILNNQIEAIDNQIADASKSYEAYYASKQQRLSKINELKTKISDIEFKGRQVFSAQLNEKQAAIDAAKKEIERLNKAKANSSREIDDLRKSIELFKDEQSKLREEWQKVNEEQFQGIHADDCKCFACGQELQPDKVQAKQSEALARFNANKERRLAAIVDEGKSYLPRIENLERQISNIQHVSYDDLTGKQEEIIRSWESRKLESVQAILSDNQEYHQAVKQLQEIESSPEQELAPSDNSSLKLKKSGLISRMDEFKRQLAAKEQIEQANKRKEELLRQEKEFSKQLAGLEKVEFTIAEFTRAKVDMLESKINTMFTAVQFRLFDTQLNGGLVECCDTLVNTNGAWVPWSDGNSAGRINAGIEIINVLSAYYNQSAPIWIDNSESITSIKHTQAQRIELYVSESDKSLRIAS</sequence>
<evidence type="ECO:0000313" key="3">
    <source>
        <dbReference type="EMBL" id="MCW0484102.1"/>
    </source>
</evidence>
<dbReference type="PANTHER" id="PTHR32114:SF2">
    <property type="entry name" value="ABC TRANSPORTER ABCH.3"/>
    <property type="match status" value="1"/>
</dbReference>
<dbReference type="PANTHER" id="PTHR32114">
    <property type="entry name" value="ABC TRANSPORTER ABCH.3"/>
    <property type="match status" value="1"/>
</dbReference>
<dbReference type="InterPro" id="IPR038729">
    <property type="entry name" value="Rad50/SbcC_AAA"/>
</dbReference>
<keyword evidence="1" id="KW-0175">Coiled coil</keyword>
<feature type="coiled-coil region" evidence="1">
    <location>
        <begin position="180"/>
        <end position="207"/>
    </location>
</feature>
<evidence type="ECO:0000259" key="2">
    <source>
        <dbReference type="Pfam" id="PF13476"/>
    </source>
</evidence>
<keyword evidence="4" id="KW-1185">Reference proteome</keyword>
<evidence type="ECO:0000256" key="1">
    <source>
        <dbReference type="SAM" id="Coils"/>
    </source>
</evidence>
<accession>A0AA41YA38</accession>
<feature type="coiled-coil region" evidence="1">
    <location>
        <begin position="491"/>
        <end position="525"/>
    </location>
</feature>
<name>A0AA41YA38_9BACT</name>
<gene>
    <name evidence="3" type="ORF">N2K84_15275</name>
</gene>
<dbReference type="Pfam" id="PF13476">
    <property type="entry name" value="AAA_23"/>
    <property type="match status" value="1"/>
</dbReference>
<dbReference type="Gene3D" id="3.40.50.300">
    <property type="entry name" value="P-loop containing nucleotide triphosphate hydrolases"/>
    <property type="match status" value="1"/>
</dbReference>
<feature type="coiled-coil region" evidence="1">
    <location>
        <begin position="282"/>
        <end position="344"/>
    </location>
</feature>
<evidence type="ECO:0000313" key="4">
    <source>
        <dbReference type="Proteomes" id="UP001163821"/>
    </source>
</evidence>
<dbReference type="GO" id="GO:0006302">
    <property type="term" value="P:double-strand break repair"/>
    <property type="evidence" value="ECO:0007669"/>
    <property type="project" value="InterPro"/>
</dbReference>